<dbReference type="FunFam" id="2.30.240.10:FF:000001">
    <property type="entry name" value="At1g56580/F25P12_18"/>
    <property type="match status" value="1"/>
</dbReference>
<name>A0A398AVV8_BRACM</name>
<dbReference type="Gene3D" id="2.30.240.10">
    <property type="entry name" value="At5g01610-like"/>
    <property type="match status" value="1"/>
</dbReference>
<evidence type="ECO:0000313" key="1">
    <source>
        <dbReference type="EMBL" id="RID79523.1"/>
    </source>
</evidence>
<dbReference type="EMBL" id="CM010628">
    <property type="protein sequence ID" value="RID79523.1"/>
    <property type="molecule type" value="Genomic_DNA"/>
</dbReference>
<dbReference type="Proteomes" id="UP000264353">
    <property type="component" value="Chromosome A1"/>
</dbReference>
<gene>
    <name evidence="1" type="ORF">BRARA_A02256</name>
</gene>
<dbReference type="InterPro" id="IPR007493">
    <property type="entry name" value="DUF538"/>
</dbReference>
<dbReference type="PANTHER" id="PTHR31676">
    <property type="entry name" value="T31J12.3 PROTEIN-RELATED"/>
    <property type="match status" value="1"/>
</dbReference>
<dbReference type="SUPFAM" id="SSF141562">
    <property type="entry name" value="At5g01610-like"/>
    <property type="match status" value="1"/>
</dbReference>
<proteinExistence type="predicted"/>
<organism evidence="1 2">
    <name type="scientific">Brassica campestris</name>
    <name type="common">Field mustard</name>
    <dbReference type="NCBI Taxonomy" id="3711"/>
    <lineage>
        <taxon>Eukaryota</taxon>
        <taxon>Viridiplantae</taxon>
        <taxon>Streptophyta</taxon>
        <taxon>Embryophyta</taxon>
        <taxon>Tracheophyta</taxon>
        <taxon>Spermatophyta</taxon>
        <taxon>Magnoliopsida</taxon>
        <taxon>eudicotyledons</taxon>
        <taxon>Gunneridae</taxon>
        <taxon>Pentapetalae</taxon>
        <taxon>rosids</taxon>
        <taxon>malvids</taxon>
        <taxon>Brassicales</taxon>
        <taxon>Brassicaceae</taxon>
        <taxon>Brassiceae</taxon>
        <taxon>Brassica</taxon>
    </lineage>
</organism>
<dbReference type="InterPro" id="IPR036758">
    <property type="entry name" value="At5g01610-like"/>
</dbReference>
<sequence>MVWDAFTKMNSYFEVICRFRFCRLKLNLPTEVKDTRVSSNDTTYKWKRRTTPLQTPKDRYLTKKNRKMGLVTDEVRARAEKYTGDELCREKTKVFLKEANMPNGLLPLKDIEEVGYDRETGVVWLKQKKSITHKFETIGKLVSYGTEVTAVVEVGKIKKLTGVKAKELLIWVTLSELVLEQPTSSGKINFRTPTGLSRTFPVSAFVVPEVEKPAMEKNNATTEVKEAVAVSDA</sequence>
<reference evidence="1 2" key="1">
    <citation type="submission" date="2018-06" db="EMBL/GenBank/DDBJ databases">
        <title>WGS assembly of Brassica rapa FPsc.</title>
        <authorList>
            <person name="Bowman J."/>
            <person name="Kohchi T."/>
            <person name="Yamato K."/>
            <person name="Jenkins J."/>
            <person name="Shu S."/>
            <person name="Ishizaki K."/>
            <person name="Yamaoka S."/>
            <person name="Nishihama R."/>
            <person name="Nakamura Y."/>
            <person name="Berger F."/>
            <person name="Adam C."/>
            <person name="Aki S."/>
            <person name="Althoff F."/>
            <person name="Araki T."/>
            <person name="Arteaga-Vazquez M."/>
            <person name="Balasubrmanian S."/>
            <person name="Bauer D."/>
            <person name="Boehm C."/>
            <person name="Briginshaw L."/>
            <person name="Caballero-Perez J."/>
            <person name="Catarino B."/>
            <person name="Chen F."/>
            <person name="Chiyoda S."/>
            <person name="Chovatia M."/>
            <person name="Davies K."/>
            <person name="Delmans M."/>
            <person name="Demura T."/>
            <person name="Dierschke T."/>
            <person name="Dolan L."/>
            <person name="Dorantes-Acosta A."/>
            <person name="Eklund D."/>
            <person name="Florent S."/>
            <person name="Flores-Sandoval E."/>
            <person name="Fujiyama A."/>
            <person name="Fukuzawa H."/>
            <person name="Galik B."/>
            <person name="Grimanelli D."/>
            <person name="Grimwood J."/>
            <person name="Grossniklaus U."/>
            <person name="Hamada T."/>
            <person name="Haseloff J."/>
            <person name="Hetherington A."/>
            <person name="Higo A."/>
            <person name="Hirakawa Y."/>
            <person name="Hundley H."/>
            <person name="Ikeda Y."/>
            <person name="Inoue K."/>
            <person name="Inoue S."/>
            <person name="Ishida S."/>
            <person name="Jia Q."/>
            <person name="Kakita M."/>
            <person name="Kanazawa T."/>
            <person name="Kawai Y."/>
            <person name="Kawashima T."/>
            <person name="Kennedy M."/>
            <person name="Kinose K."/>
            <person name="Kinoshita T."/>
            <person name="Kohara Y."/>
            <person name="Koide E."/>
            <person name="Komatsu K."/>
            <person name="Kopischke S."/>
            <person name="Kubo M."/>
            <person name="Kyozuka J."/>
            <person name="Lagercrantz U."/>
            <person name="Lin S."/>
            <person name="Lindquist E."/>
            <person name="Lipzen A."/>
            <person name="Lu C."/>
            <person name="Luna E."/>
            <person name="Martienssen R."/>
            <person name="Minamino N."/>
            <person name="Mizutani M."/>
            <person name="Mizutani M."/>
            <person name="Mochizuki N."/>
            <person name="Monte I."/>
            <person name="Mosher R."/>
            <person name="Nagasaki H."/>
            <person name="Nakagami H."/>
            <person name="Naramoto S."/>
            <person name="Nishitani K."/>
            <person name="Ohtani M."/>
            <person name="Okamoto T."/>
            <person name="Okumura M."/>
            <person name="Phillips J."/>
            <person name="Pollak B."/>
            <person name="Reinders A."/>
            <person name="Roevekamp M."/>
            <person name="Sano R."/>
            <person name="Sawa S."/>
            <person name="Schmid M."/>
            <person name="Shirakawa M."/>
            <person name="Solano R."/>
            <person name="Spunde A."/>
            <person name="Suetsugu N."/>
            <person name="Sugano S."/>
            <person name="Sugiyama A."/>
            <person name="Sun R."/>
            <person name="Suzuki Y."/>
            <person name="Takenaka M."/>
            <person name="Takezawa D."/>
            <person name="Tomogane H."/>
            <person name="Tsuzuki M."/>
            <person name="Ueda T."/>
            <person name="Umeda M."/>
            <person name="Ward J."/>
            <person name="Watanabe Y."/>
            <person name="Yazaki K."/>
            <person name="Yokoyama R."/>
            <person name="Yoshitake Y."/>
            <person name="Yotsui I."/>
            <person name="Zachgo S."/>
            <person name="Schmutz J."/>
        </authorList>
    </citation>
    <scope>NUCLEOTIDE SEQUENCE [LARGE SCALE GENOMIC DNA]</scope>
    <source>
        <strain evidence="2">cv. B-3</strain>
    </source>
</reference>
<dbReference type="PANTHER" id="PTHR31676:SF128">
    <property type="entry name" value="BNAANNG09680D PROTEIN"/>
    <property type="match status" value="1"/>
</dbReference>
<protein>
    <submittedName>
        <fullName evidence="1">Uncharacterized protein</fullName>
    </submittedName>
</protein>
<accession>A0A398AVV8</accession>
<dbReference type="OrthoDB" id="10272918at2759"/>
<dbReference type="Pfam" id="PF04398">
    <property type="entry name" value="DUF538"/>
    <property type="match status" value="1"/>
</dbReference>
<dbReference type="AlphaFoldDB" id="A0A398AVV8"/>
<evidence type="ECO:0000313" key="2">
    <source>
        <dbReference type="Proteomes" id="UP000264353"/>
    </source>
</evidence>